<evidence type="ECO:0000313" key="10">
    <source>
        <dbReference type="Proteomes" id="UP000800094"/>
    </source>
</evidence>
<comment type="similarity">
    <text evidence="2">Belongs to the major facilitator superfamily.</text>
</comment>
<dbReference type="AlphaFoldDB" id="A0A6A6IIC7"/>
<evidence type="ECO:0000256" key="4">
    <source>
        <dbReference type="ARBA" id="ARBA00022989"/>
    </source>
</evidence>
<feature type="compositionally biased region" description="Basic and acidic residues" evidence="6">
    <location>
        <begin position="10"/>
        <end position="43"/>
    </location>
</feature>
<feature type="transmembrane region" description="Helical" evidence="7">
    <location>
        <begin position="71"/>
        <end position="92"/>
    </location>
</feature>
<sequence length="509" mass="55332">MSDIEQAQISKEHDGTEIDRERDLRGSGERLSRAQSRVQEKENPTNSGSVIDWNGPDDPDNPHNWGLASRFYHATVPGFFGFAVTFGTSVYTPATADIMAAFHISRTAALVGLTVYTLGLGFGPIISAPLSENHGRKIVYLVSAPIFMIFTLGAGLSNSLAALLVCRFFAGLTGSPALAVGAGTNADLFPPRQRAVVTSCFLMAPFAGPSLGPVVGGFAAQYKNWRWTQWCMLFVAIAVFLTALPMKETYKPAILKKRAKKLGIALPTNEAQAVKRSLVQNFLRPLHMLVTEPVVFFLSLYTAFAFGVLFLFFAAFPYVFAGPPYHFDVSHVGLTFLAIGTGVLIAGATGILIDQKIYQVHHRKAVSEGQAHAQPEHRLYNAMIGSLGIPIGLFWFGWTADKGVHWAVPVLAAVPFAWGNLCLFTSAALYMVDVYGPHNGASAVAANGIFRYTLGAVFPLFTVQMYGALGTGWATSLLGLLSVLMLPIPWVFYKWGPAIRKRSRYPVMM</sequence>
<dbReference type="Proteomes" id="UP000800094">
    <property type="component" value="Unassembled WGS sequence"/>
</dbReference>
<feature type="transmembrane region" description="Helical" evidence="7">
    <location>
        <begin position="379"/>
        <end position="398"/>
    </location>
</feature>
<dbReference type="SUPFAM" id="SSF103473">
    <property type="entry name" value="MFS general substrate transporter"/>
    <property type="match status" value="1"/>
</dbReference>
<feature type="transmembrane region" description="Helical" evidence="7">
    <location>
        <begin position="227"/>
        <end position="246"/>
    </location>
</feature>
<feature type="transmembrane region" description="Helical" evidence="7">
    <location>
        <begin position="104"/>
        <end position="126"/>
    </location>
</feature>
<feature type="region of interest" description="Disordered" evidence="6">
    <location>
        <begin position="1"/>
        <end position="58"/>
    </location>
</feature>
<keyword evidence="4 7" id="KW-1133">Transmembrane helix</keyword>
<feature type="transmembrane region" description="Helical" evidence="7">
    <location>
        <begin position="444"/>
        <end position="467"/>
    </location>
</feature>
<dbReference type="InterPro" id="IPR011701">
    <property type="entry name" value="MFS"/>
</dbReference>
<feature type="transmembrane region" description="Helical" evidence="7">
    <location>
        <begin position="294"/>
        <end position="320"/>
    </location>
</feature>
<dbReference type="InterPro" id="IPR020846">
    <property type="entry name" value="MFS_dom"/>
</dbReference>
<dbReference type="Gene3D" id="1.20.1250.20">
    <property type="entry name" value="MFS general substrate transporter like domains"/>
    <property type="match status" value="1"/>
</dbReference>
<accession>A0A6A6IIC7</accession>
<evidence type="ECO:0000259" key="8">
    <source>
        <dbReference type="PROSITE" id="PS50850"/>
    </source>
</evidence>
<dbReference type="EMBL" id="ML987194">
    <property type="protein sequence ID" value="KAF2249798.1"/>
    <property type="molecule type" value="Genomic_DNA"/>
</dbReference>
<dbReference type="GeneID" id="54588198"/>
<feature type="transmembrane region" description="Helical" evidence="7">
    <location>
        <begin position="195"/>
        <end position="215"/>
    </location>
</feature>
<dbReference type="GO" id="GO:0000297">
    <property type="term" value="F:spermine transmembrane transporter activity"/>
    <property type="evidence" value="ECO:0007669"/>
    <property type="project" value="TreeGrafter"/>
</dbReference>
<dbReference type="PROSITE" id="PS50850">
    <property type="entry name" value="MFS"/>
    <property type="match status" value="1"/>
</dbReference>
<evidence type="ECO:0000256" key="1">
    <source>
        <dbReference type="ARBA" id="ARBA00004141"/>
    </source>
</evidence>
<feature type="transmembrane region" description="Helical" evidence="7">
    <location>
        <begin position="332"/>
        <end position="353"/>
    </location>
</feature>
<dbReference type="CDD" id="cd17323">
    <property type="entry name" value="MFS_Tpo1_MDR_like"/>
    <property type="match status" value="1"/>
</dbReference>
<keyword evidence="10" id="KW-1185">Reference proteome</keyword>
<feature type="transmembrane region" description="Helical" evidence="7">
    <location>
        <begin position="410"/>
        <end position="432"/>
    </location>
</feature>
<feature type="domain" description="Major facilitator superfamily (MFS) profile" evidence="8">
    <location>
        <begin position="73"/>
        <end position="491"/>
    </location>
</feature>
<keyword evidence="5 7" id="KW-0472">Membrane</keyword>
<dbReference type="OrthoDB" id="3936150at2759"/>
<dbReference type="PANTHER" id="PTHR23502:SF182">
    <property type="entry name" value="POLYAMINE TRANSPORTER, PUTATIVE-RELATED"/>
    <property type="match status" value="1"/>
</dbReference>
<dbReference type="PANTHER" id="PTHR23502">
    <property type="entry name" value="MAJOR FACILITATOR SUPERFAMILY"/>
    <property type="match status" value="1"/>
</dbReference>
<name>A0A6A6IIC7_9PLEO</name>
<dbReference type="InterPro" id="IPR036259">
    <property type="entry name" value="MFS_trans_sf"/>
</dbReference>
<dbReference type="GO" id="GO:0005886">
    <property type="term" value="C:plasma membrane"/>
    <property type="evidence" value="ECO:0007669"/>
    <property type="project" value="TreeGrafter"/>
</dbReference>
<evidence type="ECO:0000256" key="2">
    <source>
        <dbReference type="ARBA" id="ARBA00008335"/>
    </source>
</evidence>
<reference evidence="9" key="1">
    <citation type="journal article" date="2020" name="Stud. Mycol.">
        <title>101 Dothideomycetes genomes: a test case for predicting lifestyles and emergence of pathogens.</title>
        <authorList>
            <person name="Haridas S."/>
            <person name="Albert R."/>
            <person name="Binder M."/>
            <person name="Bloem J."/>
            <person name="Labutti K."/>
            <person name="Salamov A."/>
            <person name="Andreopoulos B."/>
            <person name="Baker S."/>
            <person name="Barry K."/>
            <person name="Bills G."/>
            <person name="Bluhm B."/>
            <person name="Cannon C."/>
            <person name="Castanera R."/>
            <person name="Culley D."/>
            <person name="Daum C."/>
            <person name="Ezra D."/>
            <person name="Gonzalez J."/>
            <person name="Henrissat B."/>
            <person name="Kuo A."/>
            <person name="Liang C."/>
            <person name="Lipzen A."/>
            <person name="Lutzoni F."/>
            <person name="Magnuson J."/>
            <person name="Mondo S."/>
            <person name="Nolan M."/>
            <person name="Ohm R."/>
            <person name="Pangilinan J."/>
            <person name="Park H.-J."/>
            <person name="Ramirez L."/>
            <person name="Alfaro M."/>
            <person name="Sun H."/>
            <person name="Tritt A."/>
            <person name="Yoshinaga Y."/>
            <person name="Zwiers L.-H."/>
            <person name="Turgeon B."/>
            <person name="Goodwin S."/>
            <person name="Spatafora J."/>
            <person name="Crous P."/>
            <person name="Grigoriev I."/>
        </authorList>
    </citation>
    <scope>NUCLEOTIDE SEQUENCE</scope>
    <source>
        <strain evidence="9">CBS 122368</strain>
    </source>
</reference>
<dbReference type="Pfam" id="PF07690">
    <property type="entry name" value="MFS_1"/>
    <property type="match status" value="1"/>
</dbReference>
<dbReference type="GO" id="GO:0015606">
    <property type="term" value="F:spermidine transmembrane transporter activity"/>
    <property type="evidence" value="ECO:0007669"/>
    <property type="project" value="TreeGrafter"/>
</dbReference>
<evidence type="ECO:0000256" key="7">
    <source>
        <dbReference type="SAM" id="Phobius"/>
    </source>
</evidence>
<proteinExistence type="inferred from homology"/>
<gene>
    <name evidence="9" type="ORF">BU26DRAFT_593156</name>
</gene>
<feature type="transmembrane region" description="Helical" evidence="7">
    <location>
        <begin position="473"/>
        <end position="493"/>
    </location>
</feature>
<evidence type="ECO:0000313" key="9">
    <source>
        <dbReference type="EMBL" id="KAF2249798.1"/>
    </source>
</evidence>
<dbReference type="FunFam" id="1.20.1250.20:FF:000082">
    <property type="entry name" value="MFS multidrug transporter, putative"/>
    <property type="match status" value="1"/>
</dbReference>
<evidence type="ECO:0000256" key="6">
    <source>
        <dbReference type="SAM" id="MobiDB-lite"/>
    </source>
</evidence>
<comment type="subcellular location">
    <subcellularLocation>
        <location evidence="1">Membrane</location>
        <topology evidence="1">Multi-pass membrane protein</topology>
    </subcellularLocation>
</comment>
<keyword evidence="3 7" id="KW-0812">Transmembrane</keyword>
<evidence type="ECO:0000256" key="5">
    <source>
        <dbReference type="ARBA" id="ARBA00023136"/>
    </source>
</evidence>
<feature type="transmembrane region" description="Helical" evidence="7">
    <location>
        <begin position="162"/>
        <end position="183"/>
    </location>
</feature>
<protein>
    <submittedName>
        <fullName evidence="9">MFS general substrate transporter</fullName>
    </submittedName>
</protein>
<evidence type="ECO:0000256" key="3">
    <source>
        <dbReference type="ARBA" id="ARBA00022692"/>
    </source>
</evidence>
<dbReference type="RefSeq" id="XP_033684802.1">
    <property type="nucleotide sequence ID" value="XM_033834868.1"/>
</dbReference>
<feature type="transmembrane region" description="Helical" evidence="7">
    <location>
        <begin position="138"/>
        <end position="156"/>
    </location>
</feature>
<organism evidence="9 10">
    <name type="scientific">Trematosphaeria pertusa</name>
    <dbReference type="NCBI Taxonomy" id="390896"/>
    <lineage>
        <taxon>Eukaryota</taxon>
        <taxon>Fungi</taxon>
        <taxon>Dikarya</taxon>
        <taxon>Ascomycota</taxon>
        <taxon>Pezizomycotina</taxon>
        <taxon>Dothideomycetes</taxon>
        <taxon>Pleosporomycetidae</taxon>
        <taxon>Pleosporales</taxon>
        <taxon>Massarineae</taxon>
        <taxon>Trematosphaeriaceae</taxon>
        <taxon>Trematosphaeria</taxon>
    </lineage>
</organism>